<dbReference type="InterPro" id="IPR006311">
    <property type="entry name" value="TAT_signal"/>
</dbReference>
<dbReference type="Proteomes" id="UP001589894">
    <property type="component" value="Unassembled WGS sequence"/>
</dbReference>
<keyword evidence="1" id="KW-0732">Signal</keyword>
<dbReference type="RefSeq" id="WP_377342620.1">
    <property type="nucleotide sequence ID" value="NZ_JBHLUE010000020.1"/>
</dbReference>
<gene>
    <name evidence="2" type="ORF">ACFFHU_24700</name>
</gene>
<dbReference type="EMBL" id="JBHLUE010000020">
    <property type="protein sequence ID" value="MFC0567326.1"/>
    <property type="molecule type" value="Genomic_DNA"/>
</dbReference>
<dbReference type="PROSITE" id="PS51257">
    <property type="entry name" value="PROKAR_LIPOPROTEIN"/>
    <property type="match status" value="1"/>
</dbReference>
<evidence type="ECO:0000313" key="3">
    <source>
        <dbReference type="Proteomes" id="UP001589894"/>
    </source>
</evidence>
<sequence length="434" mass="45923">MTAPLARRTVLRAAAAAAVAGGTLAAGAGCGGDRPVQVAVVWSDEELRLFQRVMRGYPRPWRAISAGDDIDAFLRARRLAGTLPDVAILSRPGLIGEYAAAGWLTELDSAWSGRFPTALDGYVRHDGRLYGAWVKLAHKSLLWYLPELLPGGPPGSWPALVAVTAELGRRHLDGAGPAPLSVGAADGWVLTDWFENVLATTSGQDFYRRLAGGAGDWTAAPVRLALRRLAQVWGLPGAFPGGGPRALLTQYDESVIQVGARRWAAMVPGADFVARMDQDFDPAGSRLRHGRFPGEPKPLVVGGDAAVVLGGSRAGYDFVRALVDADFGPWIDAGGFLAARTAVQPDRYPDYRRQLAADIQDAAADLRFDLSDLLPAPLTGADGVGSWRIMQDFFAAVARGPHDGVAADPTTVDGAVDRAVRQLAAAAARVGRPT</sequence>
<name>A0ABV6P2R8_9ACTN</name>
<evidence type="ECO:0000313" key="2">
    <source>
        <dbReference type="EMBL" id="MFC0567326.1"/>
    </source>
</evidence>
<accession>A0ABV6P2R8</accession>
<proteinExistence type="predicted"/>
<evidence type="ECO:0000256" key="1">
    <source>
        <dbReference type="SAM" id="SignalP"/>
    </source>
</evidence>
<dbReference type="PROSITE" id="PS51318">
    <property type="entry name" value="TAT"/>
    <property type="match status" value="1"/>
</dbReference>
<dbReference type="Pfam" id="PF01547">
    <property type="entry name" value="SBP_bac_1"/>
    <property type="match status" value="1"/>
</dbReference>
<keyword evidence="3" id="KW-1185">Reference proteome</keyword>
<reference evidence="2 3" key="1">
    <citation type="submission" date="2024-09" db="EMBL/GenBank/DDBJ databases">
        <authorList>
            <person name="Sun Q."/>
            <person name="Mori K."/>
        </authorList>
    </citation>
    <scope>NUCLEOTIDE SEQUENCE [LARGE SCALE GENOMIC DNA]</scope>
    <source>
        <strain evidence="2 3">TBRC 2205</strain>
    </source>
</reference>
<comment type="caution">
    <text evidence="2">The sequence shown here is derived from an EMBL/GenBank/DDBJ whole genome shotgun (WGS) entry which is preliminary data.</text>
</comment>
<dbReference type="Gene3D" id="3.40.190.10">
    <property type="entry name" value="Periplasmic binding protein-like II"/>
    <property type="match status" value="2"/>
</dbReference>
<feature type="signal peptide" evidence="1">
    <location>
        <begin position="1"/>
        <end position="28"/>
    </location>
</feature>
<dbReference type="InterPro" id="IPR006059">
    <property type="entry name" value="SBP"/>
</dbReference>
<feature type="chain" id="PRO_5045533782" evidence="1">
    <location>
        <begin position="29"/>
        <end position="434"/>
    </location>
</feature>
<dbReference type="SUPFAM" id="SSF53850">
    <property type="entry name" value="Periplasmic binding protein-like II"/>
    <property type="match status" value="1"/>
</dbReference>
<organism evidence="2 3">
    <name type="scientific">Plantactinospora siamensis</name>
    <dbReference type="NCBI Taxonomy" id="555372"/>
    <lineage>
        <taxon>Bacteria</taxon>
        <taxon>Bacillati</taxon>
        <taxon>Actinomycetota</taxon>
        <taxon>Actinomycetes</taxon>
        <taxon>Micromonosporales</taxon>
        <taxon>Micromonosporaceae</taxon>
        <taxon>Plantactinospora</taxon>
    </lineage>
</organism>
<protein>
    <submittedName>
        <fullName evidence="2">Extracellular solute-binding protein</fullName>
    </submittedName>
</protein>